<evidence type="ECO:0000256" key="1">
    <source>
        <dbReference type="SAM" id="MobiDB-lite"/>
    </source>
</evidence>
<sequence length="321" mass="35671">MNVACNLVYGIELNISDSELLKLINIGDGILEATSDGGFAICESYYRTLHQHSTVSSLKQCAQDIGLKKRGVSWLKTCSSGKRDDILGAIANYEYKADREDQRLAAAAGVSWGAYLRGFNSESEPESEPDSDTENLSTVAGVVVTPPRKKAKQSNDPKAENDNILPLASLAILTIMESIDTKANFEKLISEGPAKDVWENTLEIYAAKPRFKADVMYPVDTSKTVFRPFPKIFGIGIMIGRWISPTKCYKMMEIFSAKFSRLRDDAGYDIIIEDVNMSPPSVFIKLAFTEAIELLTLNGVVIEVKEEPRWLFLSSSRTHDY</sequence>
<dbReference type="EMBL" id="BRXY01000219">
    <property type="protein sequence ID" value="GMH78301.1"/>
    <property type="molecule type" value="Genomic_DNA"/>
</dbReference>
<keyword evidence="3" id="KW-1185">Reference proteome</keyword>
<gene>
    <name evidence="2" type="ORF">TrST_g5065</name>
</gene>
<accession>A0A9W7AXE7</accession>
<dbReference type="AlphaFoldDB" id="A0A9W7AXE7"/>
<proteinExistence type="predicted"/>
<organism evidence="2 3">
    <name type="scientific">Triparma strigata</name>
    <dbReference type="NCBI Taxonomy" id="1606541"/>
    <lineage>
        <taxon>Eukaryota</taxon>
        <taxon>Sar</taxon>
        <taxon>Stramenopiles</taxon>
        <taxon>Ochrophyta</taxon>
        <taxon>Bolidophyceae</taxon>
        <taxon>Parmales</taxon>
        <taxon>Triparmaceae</taxon>
        <taxon>Triparma</taxon>
    </lineage>
</organism>
<protein>
    <submittedName>
        <fullName evidence="2">Uncharacterized protein</fullName>
    </submittedName>
</protein>
<feature type="region of interest" description="Disordered" evidence="1">
    <location>
        <begin position="121"/>
        <end position="160"/>
    </location>
</feature>
<evidence type="ECO:0000313" key="2">
    <source>
        <dbReference type="EMBL" id="GMH78301.1"/>
    </source>
</evidence>
<dbReference type="Proteomes" id="UP001165085">
    <property type="component" value="Unassembled WGS sequence"/>
</dbReference>
<comment type="caution">
    <text evidence="2">The sequence shown here is derived from an EMBL/GenBank/DDBJ whole genome shotgun (WGS) entry which is preliminary data.</text>
</comment>
<evidence type="ECO:0000313" key="3">
    <source>
        <dbReference type="Proteomes" id="UP001165085"/>
    </source>
</evidence>
<reference evidence="3" key="1">
    <citation type="journal article" date="2023" name="Commun. Biol.">
        <title>Genome analysis of Parmales, the sister group of diatoms, reveals the evolutionary specialization of diatoms from phago-mixotrophs to photoautotrophs.</title>
        <authorList>
            <person name="Ban H."/>
            <person name="Sato S."/>
            <person name="Yoshikawa S."/>
            <person name="Yamada K."/>
            <person name="Nakamura Y."/>
            <person name="Ichinomiya M."/>
            <person name="Sato N."/>
            <person name="Blanc-Mathieu R."/>
            <person name="Endo H."/>
            <person name="Kuwata A."/>
            <person name="Ogata H."/>
        </authorList>
    </citation>
    <scope>NUCLEOTIDE SEQUENCE [LARGE SCALE GENOMIC DNA]</scope>
    <source>
        <strain evidence="3">NIES 3701</strain>
    </source>
</reference>
<feature type="compositionally biased region" description="Acidic residues" evidence="1">
    <location>
        <begin position="123"/>
        <end position="133"/>
    </location>
</feature>
<name>A0A9W7AXE7_9STRA</name>